<comment type="cofactor">
    <cofactor evidence="1 7">
        <name>FAD</name>
        <dbReference type="ChEBI" id="CHEBI:57692"/>
    </cofactor>
</comment>
<dbReference type="PIRSF" id="PIRSF000137">
    <property type="entry name" value="Alcohol_oxidase"/>
    <property type="match status" value="1"/>
</dbReference>
<evidence type="ECO:0000313" key="12">
    <source>
        <dbReference type="EMBL" id="THH16221.1"/>
    </source>
</evidence>
<feature type="domain" description="Glucose-methanol-choline oxidoreductase N-terminal" evidence="11">
    <location>
        <begin position="319"/>
        <end position="333"/>
    </location>
</feature>
<dbReference type="PROSITE" id="PS00623">
    <property type="entry name" value="GMC_OXRED_1"/>
    <property type="match status" value="1"/>
</dbReference>
<comment type="similarity">
    <text evidence="2 8">Belongs to the GMC oxidoreductase family.</text>
</comment>
<feature type="signal peptide" evidence="9">
    <location>
        <begin position="1"/>
        <end position="21"/>
    </location>
</feature>
<accession>A0A4S4LWY1</accession>
<dbReference type="Gene3D" id="3.50.50.60">
    <property type="entry name" value="FAD/NAD(P)-binding domain"/>
    <property type="match status" value="1"/>
</dbReference>
<evidence type="ECO:0000256" key="2">
    <source>
        <dbReference type="ARBA" id="ARBA00010790"/>
    </source>
</evidence>
<evidence type="ECO:0000259" key="10">
    <source>
        <dbReference type="PROSITE" id="PS00623"/>
    </source>
</evidence>
<keyword evidence="6" id="KW-0560">Oxidoreductase</keyword>
<keyword evidence="4 9" id="KW-0732">Signal</keyword>
<organism evidence="12 13">
    <name type="scientific">Bondarzewia mesenterica</name>
    <dbReference type="NCBI Taxonomy" id="1095465"/>
    <lineage>
        <taxon>Eukaryota</taxon>
        <taxon>Fungi</taxon>
        <taxon>Dikarya</taxon>
        <taxon>Basidiomycota</taxon>
        <taxon>Agaricomycotina</taxon>
        <taxon>Agaricomycetes</taxon>
        <taxon>Russulales</taxon>
        <taxon>Bondarzewiaceae</taxon>
        <taxon>Bondarzewia</taxon>
    </lineage>
</organism>
<dbReference type="SUPFAM" id="SSF54373">
    <property type="entry name" value="FAD-linked reductases, C-terminal domain"/>
    <property type="match status" value="1"/>
</dbReference>
<feature type="domain" description="Glucose-methanol-choline oxidoreductase N-terminal" evidence="10">
    <location>
        <begin position="121"/>
        <end position="144"/>
    </location>
</feature>
<name>A0A4S4LWY1_9AGAM</name>
<dbReference type="Proteomes" id="UP000310158">
    <property type="component" value="Unassembled WGS sequence"/>
</dbReference>
<dbReference type="InterPro" id="IPR007867">
    <property type="entry name" value="GMC_OxRtase_C"/>
</dbReference>
<dbReference type="GO" id="GO:0016614">
    <property type="term" value="F:oxidoreductase activity, acting on CH-OH group of donors"/>
    <property type="evidence" value="ECO:0007669"/>
    <property type="project" value="InterPro"/>
</dbReference>
<evidence type="ECO:0000256" key="3">
    <source>
        <dbReference type="ARBA" id="ARBA00022630"/>
    </source>
</evidence>
<proteinExistence type="inferred from homology"/>
<keyword evidence="13" id="KW-1185">Reference proteome</keyword>
<dbReference type="AlphaFoldDB" id="A0A4S4LWY1"/>
<dbReference type="GO" id="GO:0050660">
    <property type="term" value="F:flavin adenine dinucleotide binding"/>
    <property type="evidence" value="ECO:0007669"/>
    <property type="project" value="InterPro"/>
</dbReference>
<dbReference type="Gene3D" id="3.30.560.10">
    <property type="entry name" value="Glucose Oxidase, domain 3"/>
    <property type="match status" value="1"/>
</dbReference>
<dbReference type="SUPFAM" id="SSF51905">
    <property type="entry name" value="FAD/NAD(P)-binding domain"/>
    <property type="match status" value="1"/>
</dbReference>
<feature type="binding site" evidence="7">
    <location>
        <position position="123"/>
    </location>
    <ligand>
        <name>FAD</name>
        <dbReference type="ChEBI" id="CHEBI:57692"/>
    </ligand>
</feature>
<evidence type="ECO:0000256" key="4">
    <source>
        <dbReference type="ARBA" id="ARBA00022729"/>
    </source>
</evidence>
<dbReference type="PROSITE" id="PS00624">
    <property type="entry name" value="GMC_OXRED_2"/>
    <property type="match status" value="1"/>
</dbReference>
<dbReference type="Pfam" id="PF00732">
    <property type="entry name" value="GMC_oxred_N"/>
    <property type="match status" value="1"/>
</dbReference>
<reference evidence="12 13" key="1">
    <citation type="submission" date="2019-02" db="EMBL/GenBank/DDBJ databases">
        <title>Genome sequencing of the rare red list fungi Bondarzewia mesenterica.</title>
        <authorList>
            <person name="Buettner E."/>
            <person name="Kellner H."/>
        </authorList>
    </citation>
    <scope>NUCLEOTIDE SEQUENCE [LARGE SCALE GENOMIC DNA]</scope>
    <source>
        <strain evidence="12 13">DSM 108281</strain>
    </source>
</reference>
<dbReference type="InterPro" id="IPR000172">
    <property type="entry name" value="GMC_OxRdtase_N"/>
</dbReference>
<comment type="caution">
    <text evidence="12">The sequence shown here is derived from an EMBL/GenBank/DDBJ whole genome shotgun (WGS) entry which is preliminary data.</text>
</comment>
<evidence type="ECO:0000256" key="5">
    <source>
        <dbReference type="ARBA" id="ARBA00022827"/>
    </source>
</evidence>
<dbReference type="PANTHER" id="PTHR11552:SF201">
    <property type="entry name" value="GLUCOSE-METHANOL-CHOLINE OXIDOREDUCTASE N-TERMINAL DOMAIN-CONTAINING PROTEIN"/>
    <property type="match status" value="1"/>
</dbReference>
<evidence type="ECO:0000256" key="1">
    <source>
        <dbReference type="ARBA" id="ARBA00001974"/>
    </source>
</evidence>
<protein>
    <recommendedName>
        <fullName evidence="10 11">Glucose-methanol-choline oxidoreductase N-terminal domain-containing protein</fullName>
    </recommendedName>
</protein>
<evidence type="ECO:0000256" key="7">
    <source>
        <dbReference type="PIRSR" id="PIRSR000137-2"/>
    </source>
</evidence>
<evidence type="ECO:0000256" key="6">
    <source>
        <dbReference type="ARBA" id="ARBA00023002"/>
    </source>
</evidence>
<sequence>MPRLLLHRLLVLTVSLPAVISAPSIPQALRISPALFASETFDYVIVGGGTAGLVLASRLTEVPTVRVGVIEAGAYIAPGTDPRIDLISEYGAAFGDPEFDWELQTIPQEGLGGRVVNETVARVLGGSSMINDVLWQRASREEYNSWGTVLGNGPSWSFDALQPYFRKAENWDGPPTVSLPGERNLTEAALTPHGESGPIKLSYNNFIPDPVKRAVAAANALGIRSNVNPDGGNATGFSSPLRAVDPQTGTRSSVVTAYFEPSAQRGNLVVLTGAQATRIVFDEKSKSSTAGLKAIGVNFIAGGSNHTVVAKKEVIVSTGTFKTPQILELSGIGDRSLLEKYGIEVLVDLPGVGENLQDQTYTLSDFVVKNGVVTLDQLRFNETFVQEQQAQFASNHTGVLTYDTGTTGSTPLSAFLPQSIIRDLSSLMPSAASNLTPLQNVQYDLMRKIMYEGKVGWVELLMLAGGGAASVPEEDTSYVTPIVFHLYPFSRGSVHINSTDPLDPASIDPQYFSHDFGKPRPYVAIHAVTMAWTRKWMQTPPMSDLIERANVPDEASVNTTEEWADYVRGNAITALHPIGTAALAPEHLRGENLRPTPLDLSAHHFCIRFRAGVVAPNFKVHRTSNLRVVDASVIPLTFGVAPLATVYAIAEKAADVIKWEAC</sequence>
<evidence type="ECO:0000259" key="11">
    <source>
        <dbReference type="PROSITE" id="PS00624"/>
    </source>
</evidence>
<dbReference type="OrthoDB" id="269227at2759"/>
<dbReference type="InterPro" id="IPR012132">
    <property type="entry name" value="GMC_OxRdtase"/>
</dbReference>
<keyword evidence="5 7" id="KW-0274">FAD</keyword>
<dbReference type="InterPro" id="IPR036188">
    <property type="entry name" value="FAD/NAD-bd_sf"/>
</dbReference>
<dbReference type="PANTHER" id="PTHR11552">
    <property type="entry name" value="GLUCOSE-METHANOL-CHOLINE GMC OXIDOREDUCTASE"/>
    <property type="match status" value="1"/>
</dbReference>
<keyword evidence="3 8" id="KW-0285">Flavoprotein</keyword>
<evidence type="ECO:0000256" key="8">
    <source>
        <dbReference type="RuleBase" id="RU003968"/>
    </source>
</evidence>
<dbReference type="EMBL" id="SGPL01000168">
    <property type="protein sequence ID" value="THH16221.1"/>
    <property type="molecule type" value="Genomic_DNA"/>
</dbReference>
<evidence type="ECO:0000313" key="13">
    <source>
        <dbReference type="Proteomes" id="UP000310158"/>
    </source>
</evidence>
<feature type="chain" id="PRO_5020742572" description="Glucose-methanol-choline oxidoreductase N-terminal domain-containing protein" evidence="9">
    <location>
        <begin position="22"/>
        <end position="662"/>
    </location>
</feature>
<gene>
    <name evidence="12" type="ORF">EW146_g4381</name>
</gene>
<dbReference type="Pfam" id="PF05199">
    <property type="entry name" value="GMC_oxred_C"/>
    <property type="match status" value="2"/>
</dbReference>
<evidence type="ECO:0000256" key="9">
    <source>
        <dbReference type="SAM" id="SignalP"/>
    </source>
</evidence>